<feature type="domain" description="Anaphase-promoting complex subunit 1 N-terminal" evidence="4">
    <location>
        <begin position="133"/>
        <end position="194"/>
    </location>
</feature>
<sequence length="269" mass="29659">MEKISSSIGVRRLTVLGEFKPFGLIAEALDGKVADDAASDKYEYFLFDPEITRGTDVEDSCDEVSSALTNCGDNELFIRGNRIIWSTGARVFKRFTLGSPIVKADSRVVLHCIALDTYGVGFLVCWCRLGHTAEALLCILQIDCLTIYNTSGEVVSPPLSRAVSSIWPLPFGLLLQQEVEGNIPSRAPFSSTSPLLGARDMFSAPSNMQKGEGTAACSHLILMDPLDEQEPIFVEDRGKSNIMKEYDEKTIWTSDRVPLMASYNKGFFH</sequence>
<evidence type="ECO:0000259" key="4">
    <source>
        <dbReference type="Pfam" id="PF12859"/>
    </source>
</evidence>
<keyword evidence="3" id="KW-0131">Cell cycle</keyword>
<proteinExistence type="predicted"/>
<gene>
    <name evidence="5" type="ORF">PIB30_030856</name>
</gene>
<dbReference type="Pfam" id="PF12859">
    <property type="entry name" value="ANAPC1"/>
    <property type="match status" value="2"/>
</dbReference>
<evidence type="ECO:0000313" key="6">
    <source>
        <dbReference type="Proteomes" id="UP001341840"/>
    </source>
</evidence>
<name>A0ABU6VAK4_9FABA</name>
<dbReference type="PANTHER" id="PTHR12827">
    <property type="entry name" value="MEIOTIC CHECKPOINT REGULATOR TSG24 FAMILY MEMBER"/>
    <property type="match status" value="1"/>
</dbReference>
<reference evidence="5 6" key="1">
    <citation type="journal article" date="2023" name="Plants (Basel)">
        <title>Bridging the Gap: Combining Genomics and Transcriptomics Approaches to Understand Stylosanthes scabra, an Orphan Legume from the Brazilian Caatinga.</title>
        <authorList>
            <person name="Ferreira-Neto J.R.C."/>
            <person name="da Silva M.D."/>
            <person name="Binneck E."/>
            <person name="de Melo N.F."/>
            <person name="da Silva R.H."/>
            <person name="de Melo A.L.T.M."/>
            <person name="Pandolfi V."/>
            <person name="Bustamante F.O."/>
            <person name="Brasileiro-Vidal A.C."/>
            <person name="Benko-Iseppon A.M."/>
        </authorList>
    </citation>
    <scope>NUCLEOTIDE SEQUENCE [LARGE SCALE GENOMIC DNA]</scope>
    <source>
        <tissue evidence="5">Leaves</tissue>
    </source>
</reference>
<organism evidence="5 6">
    <name type="scientific">Stylosanthes scabra</name>
    <dbReference type="NCBI Taxonomy" id="79078"/>
    <lineage>
        <taxon>Eukaryota</taxon>
        <taxon>Viridiplantae</taxon>
        <taxon>Streptophyta</taxon>
        <taxon>Embryophyta</taxon>
        <taxon>Tracheophyta</taxon>
        <taxon>Spermatophyta</taxon>
        <taxon>Magnoliopsida</taxon>
        <taxon>eudicotyledons</taxon>
        <taxon>Gunneridae</taxon>
        <taxon>Pentapetalae</taxon>
        <taxon>rosids</taxon>
        <taxon>fabids</taxon>
        <taxon>Fabales</taxon>
        <taxon>Fabaceae</taxon>
        <taxon>Papilionoideae</taxon>
        <taxon>50 kb inversion clade</taxon>
        <taxon>dalbergioids sensu lato</taxon>
        <taxon>Dalbergieae</taxon>
        <taxon>Pterocarpus clade</taxon>
        <taxon>Stylosanthes</taxon>
    </lineage>
</organism>
<dbReference type="InterPro" id="IPR024990">
    <property type="entry name" value="Apc1"/>
</dbReference>
<dbReference type="InterPro" id="IPR049255">
    <property type="entry name" value="Apc1_N"/>
</dbReference>
<dbReference type="EMBL" id="JASCZI010151165">
    <property type="protein sequence ID" value="MED6170432.1"/>
    <property type="molecule type" value="Genomic_DNA"/>
</dbReference>
<protein>
    <recommendedName>
        <fullName evidence="4">Anaphase-promoting complex subunit 1 N-terminal domain-containing protein</fullName>
    </recommendedName>
</protein>
<comment type="caution">
    <text evidence="5">The sequence shown here is derived from an EMBL/GenBank/DDBJ whole genome shotgun (WGS) entry which is preliminary data.</text>
</comment>
<feature type="domain" description="Anaphase-promoting complex subunit 1 N-terminal" evidence="4">
    <location>
        <begin position="39"/>
        <end position="104"/>
    </location>
</feature>
<evidence type="ECO:0000256" key="3">
    <source>
        <dbReference type="ARBA" id="ARBA00023306"/>
    </source>
</evidence>
<evidence type="ECO:0000256" key="1">
    <source>
        <dbReference type="ARBA" id="ARBA00022618"/>
    </source>
</evidence>
<evidence type="ECO:0000313" key="5">
    <source>
        <dbReference type="EMBL" id="MED6170432.1"/>
    </source>
</evidence>
<accession>A0ABU6VAK4</accession>
<dbReference type="Proteomes" id="UP001341840">
    <property type="component" value="Unassembled WGS sequence"/>
</dbReference>
<keyword evidence="6" id="KW-1185">Reference proteome</keyword>
<keyword evidence="1" id="KW-0132">Cell division</keyword>
<dbReference type="PANTHER" id="PTHR12827:SF3">
    <property type="entry name" value="ANAPHASE-PROMOTING COMPLEX SUBUNIT 1"/>
    <property type="match status" value="1"/>
</dbReference>
<keyword evidence="2" id="KW-0498">Mitosis</keyword>
<evidence type="ECO:0000256" key="2">
    <source>
        <dbReference type="ARBA" id="ARBA00022776"/>
    </source>
</evidence>